<accession>A0A392W6Y6</accession>
<keyword evidence="2" id="KW-1185">Reference proteome</keyword>
<protein>
    <submittedName>
        <fullName evidence="1">Uncharacterized protein</fullName>
    </submittedName>
</protein>
<name>A0A392W6Y6_9FABA</name>
<dbReference type="AlphaFoldDB" id="A0A392W6Y6"/>
<sequence length="39" mass="4474">MTVPSGRVQVELKVLQRVTVVFTPWKETTDEEITRELGT</sequence>
<reference evidence="1 2" key="1">
    <citation type="journal article" date="2018" name="Front. Plant Sci.">
        <title>Red Clover (Trifolium pratense) and Zigzag Clover (T. medium) - A Picture of Genomic Similarities and Differences.</title>
        <authorList>
            <person name="Dluhosova J."/>
            <person name="Istvanek J."/>
            <person name="Nedelnik J."/>
            <person name="Repkova J."/>
        </authorList>
    </citation>
    <scope>NUCLEOTIDE SEQUENCE [LARGE SCALE GENOMIC DNA]</scope>
    <source>
        <strain evidence="2">cv. 10/8</strain>
        <tissue evidence="1">Leaf</tissue>
    </source>
</reference>
<comment type="caution">
    <text evidence="1">The sequence shown here is derived from an EMBL/GenBank/DDBJ whole genome shotgun (WGS) entry which is preliminary data.</text>
</comment>
<proteinExistence type="predicted"/>
<feature type="non-terminal residue" evidence="1">
    <location>
        <position position="39"/>
    </location>
</feature>
<dbReference type="EMBL" id="LXQA011369664">
    <property type="protein sequence ID" value="MCI94901.1"/>
    <property type="molecule type" value="Genomic_DNA"/>
</dbReference>
<evidence type="ECO:0000313" key="1">
    <source>
        <dbReference type="EMBL" id="MCI94901.1"/>
    </source>
</evidence>
<organism evidence="1 2">
    <name type="scientific">Trifolium medium</name>
    <dbReference type="NCBI Taxonomy" id="97028"/>
    <lineage>
        <taxon>Eukaryota</taxon>
        <taxon>Viridiplantae</taxon>
        <taxon>Streptophyta</taxon>
        <taxon>Embryophyta</taxon>
        <taxon>Tracheophyta</taxon>
        <taxon>Spermatophyta</taxon>
        <taxon>Magnoliopsida</taxon>
        <taxon>eudicotyledons</taxon>
        <taxon>Gunneridae</taxon>
        <taxon>Pentapetalae</taxon>
        <taxon>rosids</taxon>
        <taxon>fabids</taxon>
        <taxon>Fabales</taxon>
        <taxon>Fabaceae</taxon>
        <taxon>Papilionoideae</taxon>
        <taxon>50 kb inversion clade</taxon>
        <taxon>NPAAA clade</taxon>
        <taxon>Hologalegina</taxon>
        <taxon>IRL clade</taxon>
        <taxon>Trifolieae</taxon>
        <taxon>Trifolium</taxon>
    </lineage>
</organism>
<dbReference type="Proteomes" id="UP000265520">
    <property type="component" value="Unassembled WGS sequence"/>
</dbReference>
<evidence type="ECO:0000313" key="2">
    <source>
        <dbReference type="Proteomes" id="UP000265520"/>
    </source>
</evidence>